<organism evidence="5 6">
    <name type="scientific">Nocardiopsis rhodophaea</name>
    <dbReference type="NCBI Taxonomy" id="280238"/>
    <lineage>
        <taxon>Bacteria</taxon>
        <taxon>Bacillati</taxon>
        <taxon>Actinomycetota</taxon>
        <taxon>Actinomycetes</taxon>
        <taxon>Streptosporangiales</taxon>
        <taxon>Nocardiopsidaceae</taxon>
        <taxon>Nocardiopsis</taxon>
    </lineage>
</organism>
<comment type="function">
    <text evidence="3">The glycine cleavage system catalyzes the degradation of glycine. The H protein shuttles the methylamine group of glycine from the P protein to the T protein.</text>
</comment>
<dbReference type="InterPro" id="IPR003016">
    <property type="entry name" value="2-oxoA_DH_lipoyl-BS"/>
</dbReference>
<dbReference type="PROSITE" id="PS00189">
    <property type="entry name" value="LIPOYL"/>
    <property type="match status" value="1"/>
</dbReference>
<reference evidence="6" key="1">
    <citation type="journal article" date="2019" name="Int. J. Syst. Evol. Microbiol.">
        <title>The Global Catalogue of Microorganisms (GCM) 10K type strain sequencing project: providing services to taxonomists for standard genome sequencing and annotation.</title>
        <authorList>
            <consortium name="The Broad Institute Genomics Platform"/>
            <consortium name="The Broad Institute Genome Sequencing Center for Infectious Disease"/>
            <person name="Wu L."/>
            <person name="Ma J."/>
        </authorList>
    </citation>
    <scope>NUCLEOTIDE SEQUENCE [LARGE SCALE GENOMIC DNA]</scope>
    <source>
        <strain evidence="6">JCM 15313</strain>
    </source>
</reference>
<dbReference type="EMBL" id="BAAAPC010000011">
    <property type="protein sequence ID" value="GAA2000330.1"/>
    <property type="molecule type" value="Genomic_DNA"/>
</dbReference>
<dbReference type="InterPro" id="IPR000089">
    <property type="entry name" value="Biotin_lipoyl"/>
</dbReference>
<evidence type="ECO:0000256" key="1">
    <source>
        <dbReference type="ARBA" id="ARBA00009249"/>
    </source>
</evidence>
<keyword evidence="6" id="KW-1185">Reference proteome</keyword>
<dbReference type="InterPro" id="IPR002930">
    <property type="entry name" value="GCV_H"/>
</dbReference>
<comment type="subunit">
    <text evidence="3">The glycine cleavage system is composed of four proteins: P, T, L and H.</text>
</comment>
<dbReference type="Proteomes" id="UP001501585">
    <property type="component" value="Unassembled WGS sequence"/>
</dbReference>
<evidence type="ECO:0000256" key="2">
    <source>
        <dbReference type="ARBA" id="ARBA00022823"/>
    </source>
</evidence>
<dbReference type="NCBIfam" id="TIGR00527">
    <property type="entry name" value="gcvH"/>
    <property type="match status" value="1"/>
</dbReference>
<dbReference type="InterPro" id="IPR017453">
    <property type="entry name" value="GCV_H_sub"/>
</dbReference>
<protein>
    <recommendedName>
        <fullName evidence="3">Glycine cleavage system H protein</fullName>
    </recommendedName>
</protein>
<evidence type="ECO:0000313" key="5">
    <source>
        <dbReference type="EMBL" id="GAA2000330.1"/>
    </source>
</evidence>
<dbReference type="PROSITE" id="PS50968">
    <property type="entry name" value="BIOTINYL_LIPOYL"/>
    <property type="match status" value="1"/>
</dbReference>
<feature type="domain" description="Lipoyl-binding" evidence="4">
    <location>
        <begin position="29"/>
        <end position="111"/>
    </location>
</feature>
<dbReference type="PANTHER" id="PTHR11715">
    <property type="entry name" value="GLYCINE CLEAVAGE SYSTEM H PROTEIN"/>
    <property type="match status" value="1"/>
</dbReference>
<dbReference type="Gene3D" id="2.40.50.100">
    <property type="match status" value="1"/>
</dbReference>
<gene>
    <name evidence="3 5" type="primary">gcvH</name>
    <name evidence="5" type="ORF">GCM10009799_29610</name>
</gene>
<dbReference type="SUPFAM" id="SSF51230">
    <property type="entry name" value="Single hybrid motif"/>
    <property type="match status" value="1"/>
</dbReference>
<evidence type="ECO:0000256" key="3">
    <source>
        <dbReference type="HAMAP-Rule" id="MF_00272"/>
    </source>
</evidence>
<dbReference type="CDD" id="cd06848">
    <property type="entry name" value="GCS_H"/>
    <property type="match status" value="1"/>
</dbReference>
<dbReference type="InterPro" id="IPR033753">
    <property type="entry name" value="GCV_H/Fam206"/>
</dbReference>
<dbReference type="Pfam" id="PF01597">
    <property type="entry name" value="GCV_H"/>
    <property type="match status" value="1"/>
</dbReference>
<sequence length="133" mass="14217">MISWGVELSVPAELNYTKEHEWVAIADGVATIGITAFATEALGDIVFVDPPETGTTVEAGDTCGEVESTKSVSDIYAPVNGEVVDVNQAAVENPEIIGEDPYGRGWLFKVELSEDPADLLTPEQYTQVTEGEV</sequence>
<comment type="similarity">
    <text evidence="1 3">Belongs to the GcvH family.</text>
</comment>
<dbReference type="InterPro" id="IPR011053">
    <property type="entry name" value="Single_hybrid_motif"/>
</dbReference>
<proteinExistence type="inferred from homology"/>
<dbReference type="NCBIfam" id="NF002270">
    <property type="entry name" value="PRK01202.1"/>
    <property type="match status" value="1"/>
</dbReference>
<dbReference type="PANTHER" id="PTHR11715:SF3">
    <property type="entry name" value="GLYCINE CLEAVAGE SYSTEM H PROTEIN-RELATED"/>
    <property type="match status" value="1"/>
</dbReference>
<comment type="cofactor">
    <cofactor evidence="3">
        <name>(R)-lipoate</name>
        <dbReference type="ChEBI" id="CHEBI:83088"/>
    </cofactor>
    <text evidence="3">Binds 1 lipoyl cofactor covalently.</text>
</comment>
<evidence type="ECO:0000259" key="4">
    <source>
        <dbReference type="PROSITE" id="PS50968"/>
    </source>
</evidence>
<keyword evidence="2 3" id="KW-0450">Lipoyl</keyword>
<accession>A0ABN2T6U3</accession>
<name>A0ABN2T6U3_9ACTN</name>
<evidence type="ECO:0000313" key="6">
    <source>
        <dbReference type="Proteomes" id="UP001501585"/>
    </source>
</evidence>
<comment type="caution">
    <text evidence="5">The sequence shown here is derived from an EMBL/GenBank/DDBJ whole genome shotgun (WGS) entry which is preliminary data.</text>
</comment>
<feature type="modified residue" description="N6-lipoyllysine" evidence="3">
    <location>
        <position position="70"/>
    </location>
</feature>
<dbReference type="HAMAP" id="MF_00272">
    <property type="entry name" value="GcvH"/>
    <property type="match status" value="1"/>
</dbReference>